<evidence type="ECO:0000256" key="2">
    <source>
        <dbReference type="ARBA" id="ARBA00007734"/>
    </source>
</evidence>
<evidence type="ECO:0000313" key="7">
    <source>
        <dbReference type="EMBL" id="CTQ42828.1"/>
    </source>
</evidence>
<dbReference type="GO" id="GO:0016829">
    <property type="term" value="F:lyase activity"/>
    <property type="evidence" value="ECO:0007669"/>
    <property type="project" value="UniProtKB-KW"/>
</dbReference>
<reference evidence="8" key="1">
    <citation type="submission" date="2015-07" db="EMBL/GenBank/DDBJ databases">
        <authorList>
            <person name="Rodrigo-Torres Lidia"/>
            <person name="Arahal R.David."/>
        </authorList>
    </citation>
    <scope>NUCLEOTIDE SEQUENCE [LARGE SCALE GENOMIC DNA]</scope>
    <source>
        <strain evidence="8">CECT 4801</strain>
    </source>
</reference>
<dbReference type="Pfam" id="PF00497">
    <property type="entry name" value="SBP_bac_3"/>
    <property type="match status" value="1"/>
</dbReference>
<evidence type="ECO:0000313" key="8">
    <source>
        <dbReference type="Proteomes" id="UP000048926"/>
    </source>
</evidence>
<dbReference type="PANTHER" id="PTHR37423:SF2">
    <property type="entry name" value="MEMBRANE-BOUND LYTIC MUREIN TRANSGLYCOSYLASE C"/>
    <property type="match status" value="1"/>
</dbReference>
<dbReference type="SMART" id="SM00062">
    <property type="entry name" value="PBPb"/>
    <property type="match status" value="1"/>
</dbReference>
<dbReference type="OrthoDB" id="9815002at2"/>
<proteinExistence type="inferred from homology"/>
<dbReference type="PANTHER" id="PTHR37423">
    <property type="entry name" value="SOLUBLE LYTIC MUREIN TRANSGLYCOSYLASE-RELATED"/>
    <property type="match status" value="1"/>
</dbReference>
<keyword evidence="5" id="KW-0732">Signal</keyword>
<dbReference type="SUPFAM" id="SSF53955">
    <property type="entry name" value="Lysozyme-like"/>
    <property type="match status" value="1"/>
</dbReference>
<name>A0A0M6Y0K9_9HYPH</name>
<dbReference type="Gene3D" id="3.40.190.10">
    <property type="entry name" value="Periplasmic binding protein-like II"/>
    <property type="match status" value="2"/>
</dbReference>
<accession>A0A0M6Y0K9</accession>
<sequence>MIPIRHFLPHLLNLMFSMALVVAGLASQSTLASAMGTGLAETLENKLLEPFDGDFDALLKRGYIRVLIPFSKTGYFIDKGVQRGSSVDLMTEFDKYLDKIHEKKAKDAKLVLVPTPRDHLFSDLAAGKGDIAIGNLTITREREDLVAFSSPLLKDVHEVPVTAAGVADLPSPEALSGQTVHVRASSSYYQSLKALNDTLGKKGAKPVDIVTADEHMEDEDLLEMVSAGAISMVIVDQHKAELWLEVLDGLKMHPSAAVRTDGEIAIAVRNNAPDLLKEVDAFAATVTKGTLLGNIILKRYLKEADYLRDMRSADYKNDLASLQTIFQKYGDEYEIDWLLIAAQSFQESRFDQKAHSRAGAVGLMQIKPATAKGDPINISGIDADPDKNVQAGVKYLRYLANQYFAGLQTRDANQTFFALAAYNAGPSRFAKLREKAKQQGFDPDKWFDNVEWIVASEIGREPVDYVGNIYQYYVVFFNEQQRRQTEAAEKAAAGN</sequence>
<dbReference type="STRING" id="187304.B0E33_23875"/>
<dbReference type="InterPro" id="IPR023346">
    <property type="entry name" value="Lysozyme-like_dom_sf"/>
</dbReference>
<comment type="subcellular location">
    <subcellularLocation>
        <location evidence="1">Cell outer membrane</location>
        <topology evidence="1">Peripheral membrane protein</topology>
    </subcellularLocation>
</comment>
<keyword evidence="4" id="KW-0998">Cell outer membrane</keyword>
<dbReference type="CDD" id="cd13403">
    <property type="entry name" value="MLTF-like"/>
    <property type="match status" value="1"/>
</dbReference>
<evidence type="ECO:0000256" key="5">
    <source>
        <dbReference type="SAM" id="SignalP"/>
    </source>
</evidence>
<evidence type="ECO:0000256" key="1">
    <source>
        <dbReference type="ARBA" id="ARBA00004339"/>
    </source>
</evidence>
<evidence type="ECO:0000256" key="4">
    <source>
        <dbReference type="ARBA" id="ARBA00023237"/>
    </source>
</evidence>
<dbReference type="RefSeq" id="WP_055654892.1">
    <property type="nucleotide sequence ID" value="NZ_CXST01000001.1"/>
</dbReference>
<feature type="domain" description="Solute-binding protein family 3/N-terminal" evidence="6">
    <location>
        <begin position="63"/>
        <end position="304"/>
    </location>
</feature>
<keyword evidence="7" id="KW-0456">Lyase</keyword>
<feature type="chain" id="PRO_5005807303" evidence="5">
    <location>
        <begin position="35"/>
        <end position="495"/>
    </location>
</feature>
<dbReference type="Proteomes" id="UP000048926">
    <property type="component" value="Unassembled WGS sequence"/>
</dbReference>
<dbReference type="InterPro" id="IPR001638">
    <property type="entry name" value="Solute-binding_3/MltF_N"/>
</dbReference>
<comment type="similarity">
    <text evidence="3">Belongs to the virb1 family.</text>
</comment>
<dbReference type="EMBL" id="CXST01000001">
    <property type="protein sequence ID" value="CTQ42828.1"/>
    <property type="molecule type" value="Genomic_DNA"/>
</dbReference>
<dbReference type="InterPro" id="IPR008258">
    <property type="entry name" value="Transglycosylase_SLT_dom_1"/>
</dbReference>
<comment type="similarity">
    <text evidence="2">Belongs to the transglycosylase Slt family.</text>
</comment>
<dbReference type="EC" id="4.2.2.-" evidence="7"/>
<gene>
    <name evidence="7" type="primary">mltF</name>
    <name evidence="7" type="ORF">LAL4801_01265</name>
</gene>
<evidence type="ECO:0000256" key="3">
    <source>
        <dbReference type="ARBA" id="ARBA00009387"/>
    </source>
</evidence>
<keyword evidence="4" id="KW-0472">Membrane</keyword>
<keyword evidence="8" id="KW-1185">Reference proteome</keyword>
<dbReference type="Gene3D" id="1.10.530.10">
    <property type="match status" value="1"/>
</dbReference>
<organism evidence="7 8">
    <name type="scientific">Roseibium aggregatum</name>
    <dbReference type="NCBI Taxonomy" id="187304"/>
    <lineage>
        <taxon>Bacteria</taxon>
        <taxon>Pseudomonadati</taxon>
        <taxon>Pseudomonadota</taxon>
        <taxon>Alphaproteobacteria</taxon>
        <taxon>Hyphomicrobiales</taxon>
        <taxon>Stappiaceae</taxon>
        <taxon>Roseibium</taxon>
    </lineage>
</organism>
<evidence type="ECO:0000259" key="6">
    <source>
        <dbReference type="SMART" id="SM00062"/>
    </source>
</evidence>
<dbReference type="Pfam" id="PF01464">
    <property type="entry name" value="SLT"/>
    <property type="match status" value="1"/>
</dbReference>
<feature type="signal peptide" evidence="5">
    <location>
        <begin position="1"/>
        <end position="34"/>
    </location>
</feature>
<dbReference type="AlphaFoldDB" id="A0A0M6Y0K9"/>
<dbReference type="CDD" id="cd01009">
    <property type="entry name" value="PBP2_YfhD_N"/>
    <property type="match status" value="1"/>
</dbReference>
<dbReference type="GO" id="GO:0009279">
    <property type="term" value="C:cell outer membrane"/>
    <property type="evidence" value="ECO:0007669"/>
    <property type="project" value="UniProtKB-SubCell"/>
</dbReference>
<protein>
    <submittedName>
        <fullName evidence="7">Membrane-bound lytic murein transglycosylase F</fullName>
        <ecNumber evidence="7">4.2.2.-</ecNumber>
    </submittedName>
</protein>
<dbReference type="SUPFAM" id="SSF53850">
    <property type="entry name" value="Periplasmic binding protein-like II"/>
    <property type="match status" value="1"/>
</dbReference>